<gene>
    <name evidence="1" type="ORF">FB467_2492</name>
</gene>
<dbReference type="EMBL" id="VFOP01000001">
    <property type="protein sequence ID" value="TQL51350.1"/>
    <property type="molecule type" value="Genomic_DNA"/>
</dbReference>
<name>A0A542YTD5_9MICO</name>
<evidence type="ECO:0000313" key="1">
    <source>
        <dbReference type="EMBL" id="TQL51350.1"/>
    </source>
</evidence>
<protein>
    <submittedName>
        <fullName evidence="1">Ethanolamine utilization protein EutJ</fullName>
    </submittedName>
</protein>
<comment type="caution">
    <text evidence="1">The sequence shown here is derived from an EMBL/GenBank/DDBJ whole genome shotgun (WGS) entry which is preliminary data.</text>
</comment>
<dbReference type="Proteomes" id="UP000319516">
    <property type="component" value="Unassembled WGS sequence"/>
</dbReference>
<dbReference type="PANTHER" id="PTHR32432">
    <property type="entry name" value="CELL DIVISION PROTEIN FTSA-RELATED"/>
    <property type="match status" value="1"/>
</dbReference>
<dbReference type="NCBIfam" id="NF011660">
    <property type="entry name" value="PRK15080.1"/>
    <property type="match status" value="1"/>
</dbReference>
<organism evidence="1 2">
    <name type="scientific">Ornithinicoccus hortensis</name>
    <dbReference type="NCBI Taxonomy" id="82346"/>
    <lineage>
        <taxon>Bacteria</taxon>
        <taxon>Bacillati</taxon>
        <taxon>Actinomycetota</taxon>
        <taxon>Actinomycetes</taxon>
        <taxon>Micrococcales</taxon>
        <taxon>Intrasporangiaceae</taxon>
        <taxon>Ornithinicoccus</taxon>
    </lineage>
</organism>
<dbReference type="OrthoDB" id="306538at2"/>
<dbReference type="PANTHER" id="PTHR32432:SF3">
    <property type="entry name" value="ETHANOLAMINE UTILIZATION PROTEIN EUTJ"/>
    <property type="match status" value="1"/>
</dbReference>
<reference evidence="1 2" key="1">
    <citation type="submission" date="2019-06" db="EMBL/GenBank/DDBJ databases">
        <title>Sequencing the genomes of 1000 actinobacteria strains.</title>
        <authorList>
            <person name="Klenk H.-P."/>
        </authorList>
    </citation>
    <scope>NUCLEOTIDE SEQUENCE [LARGE SCALE GENOMIC DNA]</scope>
    <source>
        <strain evidence="1 2">DSM 12335</strain>
    </source>
</reference>
<dbReference type="AlphaFoldDB" id="A0A542YTD5"/>
<dbReference type="InterPro" id="IPR013366">
    <property type="entry name" value="EutJ"/>
</dbReference>
<dbReference type="SUPFAM" id="SSF53067">
    <property type="entry name" value="Actin-like ATPase domain"/>
    <property type="match status" value="1"/>
</dbReference>
<evidence type="ECO:0000313" key="2">
    <source>
        <dbReference type="Proteomes" id="UP000319516"/>
    </source>
</evidence>
<dbReference type="InterPro" id="IPR056546">
    <property type="entry name" value="MreB_MamK-like"/>
</dbReference>
<dbReference type="InterPro" id="IPR043129">
    <property type="entry name" value="ATPase_NBD"/>
</dbReference>
<dbReference type="Gene3D" id="3.30.420.40">
    <property type="match status" value="2"/>
</dbReference>
<proteinExistence type="predicted"/>
<dbReference type="Pfam" id="PF06723">
    <property type="entry name" value="MreB_Mbl"/>
    <property type="match status" value="1"/>
</dbReference>
<accession>A0A542YTD5</accession>
<sequence>MTGHPAVGDRSEVGRLLASARAHLGRAAEEVVAPLRVGVDLGTATCVIVVLDASGDPVWVQSTPCAALQDGVVVDFAGAVAAVTRLREEAERALGVSFTRVATAYPPCVGIGESRACRYVCEQAGFTDVLLVDEVTAAGDTLALRDAVVVDVGGGSTGVGVFRDGRLVSVDDRPGGGHHLDLILAGALGMGVHEAEKHKVTHARESLPLLVPGIERIGNSIRALSADATDLPVHLSGGALMLPGADRVLAGYLDRSVISYPHAHLITPLGIARSAA</sequence>
<dbReference type="NCBIfam" id="TIGR02529">
    <property type="entry name" value="EutJ"/>
    <property type="match status" value="1"/>
</dbReference>
<keyword evidence="2" id="KW-1185">Reference proteome</keyword>
<dbReference type="InterPro" id="IPR050696">
    <property type="entry name" value="FtsA/MreB"/>
</dbReference>